<dbReference type="Gene3D" id="3.40.1180.10">
    <property type="entry name" value="Decaprenyl diphosphate synthase-like"/>
    <property type="match status" value="1"/>
</dbReference>
<feature type="active site" description="Proton acceptor" evidence="2">
    <location>
        <position position="88"/>
    </location>
</feature>
<proteinExistence type="inferred from homology"/>
<feature type="binding site" evidence="2">
    <location>
        <position position="227"/>
    </location>
    <ligand>
        <name>Mg(2+)</name>
        <dbReference type="ChEBI" id="CHEBI:18420"/>
    </ligand>
</feature>
<dbReference type="Proteomes" id="UP001224682">
    <property type="component" value="Unassembled WGS sequence"/>
</dbReference>
<dbReference type="InterPro" id="IPR018520">
    <property type="entry name" value="UPP_synth-like_CS"/>
</dbReference>
<dbReference type="EMBL" id="JAUSUI010000001">
    <property type="protein sequence ID" value="MDQ0301580.1"/>
    <property type="molecule type" value="Genomic_DNA"/>
</dbReference>
<comment type="caution">
    <text evidence="3">The sequence shown here is derived from an EMBL/GenBank/DDBJ whole genome shotgun (WGS) entry which is preliminary data.</text>
</comment>
<dbReference type="EC" id="2.5.1.-" evidence="2"/>
<feature type="binding site" evidence="2">
    <location>
        <position position="89"/>
    </location>
    <ligand>
        <name>substrate</name>
    </ligand>
</feature>
<feature type="binding site" evidence="2">
    <location>
        <position position="45"/>
    </location>
    <ligand>
        <name>substrate</name>
    </ligand>
</feature>
<feature type="binding site" evidence="2">
    <location>
        <begin position="41"/>
        <end position="44"/>
    </location>
    <ligand>
        <name>substrate</name>
    </ligand>
</feature>
<comment type="similarity">
    <text evidence="2">Belongs to the UPP synthase family.</text>
</comment>
<feature type="active site" evidence="2">
    <location>
        <position position="40"/>
    </location>
</feature>
<comment type="function">
    <text evidence="2">Catalyzes the condensation of isopentenyl diphosphate (IPP) with allylic pyrophosphates generating different type of terpenoids.</text>
</comment>
<evidence type="ECO:0000256" key="1">
    <source>
        <dbReference type="ARBA" id="ARBA00022679"/>
    </source>
</evidence>
<comment type="cofactor">
    <cofactor evidence="2">
        <name>Mg(2+)</name>
        <dbReference type="ChEBI" id="CHEBI:18420"/>
    </cofactor>
    <text evidence="2">Binds 2 magnesium ions per subunit.</text>
</comment>
<keyword evidence="2" id="KW-0479">Metal-binding</keyword>
<keyword evidence="1 2" id="KW-0808">Transferase</keyword>
<feature type="binding site" evidence="2">
    <location>
        <position position="208"/>
    </location>
    <ligand>
        <name>substrate</name>
    </ligand>
</feature>
<comment type="subunit">
    <text evidence="2">Homodimer.</text>
</comment>
<dbReference type="GO" id="GO:0008834">
    <property type="term" value="F:ditrans,polycis-undecaprenyl-diphosphate synthase [(2E,6E)-farnesyl-diphosphate specific] activity"/>
    <property type="evidence" value="ECO:0007669"/>
    <property type="project" value="UniProtKB-EC"/>
</dbReference>
<feature type="binding site" evidence="2">
    <location>
        <begin position="214"/>
        <end position="216"/>
    </location>
    <ligand>
        <name>substrate</name>
    </ligand>
</feature>
<dbReference type="RefSeq" id="WP_307018042.1">
    <property type="nucleotide sequence ID" value="NZ_JAUSUI010000001.1"/>
</dbReference>
<feature type="binding site" evidence="2">
    <location>
        <position position="53"/>
    </location>
    <ligand>
        <name>substrate</name>
    </ligand>
</feature>
<sequence>MGGSVNIARRGEASGAAIETDGDAAASLFPVPRHVAIIMDGNGRWAKGHGLPRFEGHRRGAEAVRRTVADARELGIEALTLYSFSSENWSRPEREIGELMGLLKRFIRSDLKELHAKNVRLRIIGEGHPTDSEVQALFDEAQTLTRDNTGVRLTVAFNYGARGEIARAAQTLARQVAAGALRAEDITPERFAEALDTAGLPPLDLVIRTSGEQRLSNFLLWQAAYAELVFLPVLWPDFDRGWLEQALCEYRRRERRFGGVEAAES</sequence>
<dbReference type="CDD" id="cd00475">
    <property type="entry name" value="Cis_IPPS"/>
    <property type="match status" value="1"/>
</dbReference>
<dbReference type="PANTHER" id="PTHR10291">
    <property type="entry name" value="DEHYDRODOLICHYL DIPHOSPHATE SYNTHASE FAMILY MEMBER"/>
    <property type="match status" value="1"/>
</dbReference>
<dbReference type="InterPro" id="IPR036424">
    <property type="entry name" value="UPP_synth-like_sf"/>
</dbReference>
<feature type="binding site" evidence="2">
    <location>
        <begin position="85"/>
        <end position="87"/>
    </location>
    <ligand>
        <name>substrate</name>
    </ligand>
</feature>
<keyword evidence="4" id="KW-1185">Reference proteome</keyword>
<dbReference type="PANTHER" id="PTHR10291:SF0">
    <property type="entry name" value="DEHYDRODOLICHYL DIPHOSPHATE SYNTHASE 2"/>
    <property type="match status" value="1"/>
</dbReference>
<feature type="binding site" evidence="2">
    <location>
        <position position="91"/>
    </location>
    <ligand>
        <name>substrate</name>
    </ligand>
</feature>
<feature type="binding site" evidence="2">
    <location>
        <position position="40"/>
    </location>
    <ligand>
        <name>Mg(2+)</name>
        <dbReference type="ChEBI" id="CHEBI:18420"/>
    </ligand>
</feature>
<dbReference type="HAMAP" id="MF_01139">
    <property type="entry name" value="ISPT"/>
    <property type="match status" value="1"/>
</dbReference>
<dbReference type="SUPFAM" id="SSF64005">
    <property type="entry name" value="Undecaprenyl diphosphate synthase"/>
    <property type="match status" value="1"/>
</dbReference>
<evidence type="ECO:0000256" key="2">
    <source>
        <dbReference type="HAMAP-Rule" id="MF_01139"/>
    </source>
</evidence>
<dbReference type="NCBIfam" id="NF011408">
    <property type="entry name" value="PRK14834.1"/>
    <property type="match status" value="1"/>
</dbReference>
<reference evidence="3 4" key="1">
    <citation type="submission" date="2023-07" db="EMBL/GenBank/DDBJ databases">
        <title>Genomic Encyclopedia of Type Strains, Phase IV (KMG-IV): sequencing the most valuable type-strain genomes for metagenomic binning, comparative biology and taxonomic classification.</title>
        <authorList>
            <person name="Goeker M."/>
        </authorList>
    </citation>
    <scope>NUCLEOTIDE SEQUENCE [LARGE SCALE GENOMIC DNA]</scope>
    <source>
        <strain evidence="3 4">DSM 2457</strain>
    </source>
</reference>
<name>A0ABU0B6Y3_9HYPH</name>
<keyword evidence="2" id="KW-0460">Magnesium</keyword>
<protein>
    <recommendedName>
        <fullName evidence="2">Isoprenyl transferase</fullName>
        <ecNumber evidence="2">2.5.1.-</ecNumber>
    </recommendedName>
</protein>
<evidence type="ECO:0000313" key="4">
    <source>
        <dbReference type="Proteomes" id="UP001224682"/>
    </source>
</evidence>
<gene>
    <name evidence="3" type="ORF">J2S75_000591</name>
</gene>
<dbReference type="PROSITE" id="PS01066">
    <property type="entry name" value="UPP_SYNTHASE"/>
    <property type="match status" value="1"/>
</dbReference>
<accession>A0ABU0B6Y3</accession>
<evidence type="ECO:0000313" key="3">
    <source>
        <dbReference type="EMBL" id="MDQ0301580.1"/>
    </source>
</evidence>
<dbReference type="InterPro" id="IPR001441">
    <property type="entry name" value="UPP_synth-like"/>
</dbReference>
<organism evidence="3 4">
    <name type="scientific">Ancylobacter polymorphus</name>
    <dbReference type="NCBI Taxonomy" id="223390"/>
    <lineage>
        <taxon>Bacteria</taxon>
        <taxon>Pseudomonadati</taxon>
        <taxon>Pseudomonadota</taxon>
        <taxon>Alphaproteobacteria</taxon>
        <taxon>Hyphomicrobiales</taxon>
        <taxon>Xanthobacteraceae</taxon>
        <taxon>Ancylobacter</taxon>
    </lineage>
</organism>
<feature type="binding site" evidence="2">
    <location>
        <position position="57"/>
    </location>
    <ligand>
        <name>substrate</name>
    </ligand>
</feature>
<dbReference type="NCBIfam" id="TIGR00055">
    <property type="entry name" value="uppS"/>
    <property type="match status" value="1"/>
</dbReference>
<dbReference type="Pfam" id="PF01255">
    <property type="entry name" value="Prenyltransf"/>
    <property type="match status" value="1"/>
</dbReference>